<reference evidence="5 6" key="1">
    <citation type="submission" date="2015-11" db="EMBL/GenBank/DDBJ databases">
        <title>Bacillus caseinolyticus sp nov.</title>
        <authorList>
            <person name="Dastager S.G."/>
            <person name="Mawlankar R."/>
        </authorList>
    </citation>
    <scope>NUCLEOTIDE SEQUENCE [LARGE SCALE GENOMIC DNA]</scope>
    <source>
        <strain evidence="5 6">SGD-V-76</strain>
    </source>
</reference>
<feature type="domain" description="HTH cro/C1-type" evidence="4">
    <location>
        <begin position="7"/>
        <end position="61"/>
    </location>
</feature>
<proteinExistence type="predicted"/>
<dbReference type="Gene3D" id="1.10.260.40">
    <property type="entry name" value="lambda repressor-like DNA-binding domains"/>
    <property type="match status" value="1"/>
</dbReference>
<evidence type="ECO:0000256" key="3">
    <source>
        <dbReference type="ARBA" id="ARBA00023163"/>
    </source>
</evidence>
<dbReference type="CDD" id="cd00093">
    <property type="entry name" value="HTH_XRE"/>
    <property type="match status" value="1"/>
</dbReference>
<dbReference type="CDD" id="cd06529">
    <property type="entry name" value="S24_LexA-like"/>
    <property type="match status" value="1"/>
</dbReference>
<dbReference type="InterPro" id="IPR036286">
    <property type="entry name" value="LexA/Signal_pep-like_sf"/>
</dbReference>
<dbReference type="SMART" id="SM00530">
    <property type="entry name" value="HTH_XRE"/>
    <property type="match status" value="1"/>
</dbReference>
<dbReference type="PROSITE" id="PS50943">
    <property type="entry name" value="HTH_CROC1"/>
    <property type="match status" value="1"/>
</dbReference>
<accession>A0A0V8JPT1</accession>
<name>A0A0V8JPT1_9BACI</name>
<dbReference type="EMBL" id="LNQP01000013">
    <property type="protein sequence ID" value="KSU88936.1"/>
    <property type="molecule type" value="Genomic_DNA"/>
</dbReference>
<evidence type="ECO:0000256" key="1">
    <source>
        <dbReference type="ARBA" id="ARBA00023015"/>
    </source>
</evidence>
<dbReference type="PANTHER" id="PTHR40661:SF3">
    <property type="entry name" value="FELS-1 PROPHAGE TRANSCRIPTIONAL REGULATOR"/>
    <property type="match status" value="1"/>
</dbReference>
<dbReference type="InterPro" id="IPR015927">
    <property type="entry name" value="Peptidase_S24_S26A/B/C"/>
</dbReference>
<dbReference type="InterPro" id="IPR039418">
    <property type="entry name" value="LexA-like"/>
</dbReference>
<keyword evidence="6" id="KW-1185">Reference proteome</keyword>
<dbReference type="Pfam" id="PF00717">
    <property type="entry name" value="Peptidase_S24"/>
    <property type="match status" value="1"/>
</dbReference>
<keyword evidence="2" id="KW-0238">DNA-binding</keyword>
<dbReference type="InterPro" id="IPR001387">
    <property type="entry name" value="Cro/C1-type_HTH"/>
</dbReference>
<protein>
    <submittedName>
        <fullName evidence="5">LexA repressor</fullName>
    </submittedName>
</protein>
<evidence type="ECO:0000256" key="2">
    <source>
        <dbReference type="ARBA" id="ARBA00023125"/>
    </source>
</evidence>
<dbReference type="SUPFAM" id="SSF47413">
    <property type="entry name" value="lambda repressor-like DNA-binding domains"/>
    <property type="match status" value="1"/>
</dbReference>
<dbReference type="SUPFAM" id="SSF51306">
    <property type="entry name" value="LexA/Signal peptidase"/>
    <property type="match status" value="1"/>
</dbReference>
<dbReference type="Pfam" id="PF01381">
    <property type="entry name" value="HTH_3"/>
    <property type="match status" value="1"/>
</dbReference>
<evidence type="ECO:0000259" key="4">
    <source>
        <dbReference type="PROSITE" id="PS50943"/>
    </source>
</evidence>
<dbReference type="AlphaFoldDB" id="A0A0V8JPT1"/>
<sequence>MSIGKNIKKLRELHNLSQKELAEIAGVSDKAVSTWENEVKDPRMGAIQKIADHFGILKSDIIEDKMDVLSKKPHAPKNIEGHSVRMPLLGSIAAGLPLDMAPIQEWVNVPVEVAERYPNAFLVTVNGDSMNKLIPPNVLALIDPTQEVRNGDVAAVAVNGYDATLKRFFKFQNGITLEPESFNPKHKTQYYDAKTQEHTPIHIKGKLVWYMPPLDIKF</sequence>
<comment type="caution">
    <text evidence="5">The sequence shown here is derived from an EMBL/GenBank/DDBJ whole genome shotgun (WGS) entry which is preliminary data.</text>
</comment>
<dbReference type="Proteomes" id="UP000053681">
    <property type="component" value="Unassembled WGS sequence"/>
</dbReference>
<dbReference type="GO" id="GO:0003677">
    <property type="term" value="F:DNA binding"/>
    <property type="evidence" value="ECO:0007669"/>
    <property type="project" value="UniProtKB-KW"/>
</dbReference>
<dbReference type="RefSeq" id="WP_025907773.1">
    <property type="nucleotide sequence ID" value="NZ_KQ758633.1"/>
</dbReference>
<evidence type="ECO:0000313" key="5">
    <source>
        <dbReference type="EMBL" id="KSU88936.1"/>
    </source>
</evidence>
<dbReference type="Gene3D" id="2.10.109.10">
    <property type="entry name" value="Umud Fragment, subunit A"/>
    <property type="match status" value="1"/>
</dbReference>
<gene>
    <name evidence="5" type="ORF">AS180_05420</name>
</gene>
<evidence type="ECO:0000313" key="6">
    <source>
        <dbReference type="Proteomes" id="UP000053681"/>
    </source>
</evidence>
<dbReference type="PANTHER" id="PTHR40661">
    <property type="match status" value="1"/>
</dbReference>
<dbReference type="InterPro" id="IPR010982">
    <property type="entry name" value="Lambda_DNA-bd_dom_sf"/>
</dbReference>
<organism evidence="5 6">
    <name type="scientific">Priestia veravalensis</name>
    <dbReference type="NCBI Taxonomy" id="1414648"/>
    <lineage>
        <taxon>Bacteria</taxon>
        <taxon>Bacillati</taxon>
        <taxon>Bacillota</taxon>
        <taxon>Bacilli</taxon>
        <taxon>Bacillales</taxon>
        <taxon>Bacillaceae</taxon>
        <taxon>Priestia</taxon>
    </lineage>
</organism>
<keyword evidence="3" id="KW-0804">Transcription</keyword>
<keyword evidence="1" id="KW-0805">Transcription regulation</keyword>